<dbReference type="Proteomes" id="UP000011080">
    <property type="component" value="Unassembled WGS sequence"/>
</dbReference>
<accession>L8I475</accession>
<dbReference type="AlphaFoldDB" id="L8I475"/>
<dbReference type="EMBL" id="JH882076">
    <property type="protein sequence ID" value="ELR51008.1"/>
    <property type="molecule type" value="Genomic_DNA"/>
</dbReference>
<dbReference type="Gene3D" id="2.120.10.30">
    <property type="entry name" value="TolB, C-terminal domain"/>
    <property type="match status" value="1"/>
</dbReference>
<dbReference type="InterPro" id="IPR011042">
    <property type="entry name" value="6-blade_b-propeller_TolB-like"/>
</dbReference>
<evidence type="ECO:0000313" key="2">
    <source>
        <dbReference type="Proteomes" id="UP000011080"/>
    </source>
</evidence>
<gene>
    <name evidence="1" type="ORF">M91_03461</name>
</gene>
<proteinExistence type="predicted"/>
<reference evidence="1 2" key="1">
    <citation type="journal article" date="2012" name="Nat. Genet.">
        <title>The yak genome and adaptation to life at high altitude.</title>
        <authorList>
            <person name="Qiu Q."/>
            <person name="Zhang G."/>
            <person name="Ma T."/>
            <person name="Qian W."/>
            <person name="Wang J."/>
            <person name="Ye Z."/>
            <person name="Cao C."/>
            <person name="Hu Q."/>
            <person name="Kim J."/>
            <person name="Larkin D.M."/>
            <person name="Auvil L."/>
            <person name="Capitanu B."/>
            <person name="Ma J."/>
            <person name="Lewin H.A."/>
            <person name="Qian X."/>
            <person name="Lang Y."/>
            <person name="Zhou R."/>
            <person name="Wang L."/>
            <person name="Wang K."/>
            <person name="Xia J."/>
            <person name="Liao S."/>
            <person name="Pan S."/>
            <person name="Lu X."/>
            <person name="Hou H."/>
            <person name="Wang Y."/>
            <person name="Zang X."/>
            <person name="Yin Y."/>
            <person name="Ma H."/>
            <person name="Zhang J."/>
            <person name="Wang Z."/>
            <person name="Zhang Y."/>
            <person name="Zhang D."/>
            <person name="Yonezawa T."/>
            <person name="Hasegawa M."/>
            <person name="Zhong Y."/>
            <person name="Liu W."/>
            <person name="Zhang Y."/>
            <person name="Huang Z."/>
            <person name="Zhang S."/>
            <person name="Long R."/>
            <person name="Yang H."/>
            <person name="Wang J."/>
            <person name="Lenstra J.A."/>
            <person name="Cooper D.N."/>
            <person name="Wu Y."/>
            <person name="Wang J."/>
            <person name="Shi P."/>
            <person name="Wang J."/>
            <person name="Liu J."/>
        </authorList>
    </citation>
    <scope>NUCLEOTIDE SEQUENCE [LARGE SCALE GENOMIC DNA]</scope>
    <source>
        <strain evidence="2">yakQH1</strain>
    </source>
</reference>
<name>L8I475_9CETA</name>
<dbReference type="SUPFAM" id="SSF63829">
    <property type="entry name" value="Calcium-dependent phosphotriesterase"/>
    <property type="match status" value="1"/>
</dbReference>
<evidence type="ECO:0000313" key="1">
    <source>
        <dbReference type="EMBL" id="ELR51008.1"/>
    </source>
</evidence>
<organism evidence="1 2">
    <name type="scientific">Bos mutus</name>
    <name type="common">wild yak</name>
    <dbReference type="NCBI Taxonomy" id="72004"/>
    <lineage>
        <taxon>Eukaryota</taxon>
        <taxon>Metazoa</taxon>
        <taxon>Chordata</taxon>
        <taxon>Craniata</taxon>
        <taxon>Vertebrata</taxon>
        <taxon>Euteleostomi</taxon>
        <taxon>Mammalia</taxon>
        <taxon>Eutheria</taxon>
        <taxon>Laurasiatheria</taxon>
        <taxon>Artiodactyla</taxon>
        <taxon>Ruminantia</taxon>
        <taxon>Pecora</taxon>
        <taxon>Bovidae</taxon>
        <taxon>Bovinae</taxon>
        <taxon>Bos</taxon>
    </lineage>
</organism>
<sequence length="181" mass="19149">MKELEMNILRKAQDGEVERCLRKAPFLDAIGKATPLGLATKMMGYQTSEEAVTLGAGLEVGVVRSPDGAGRVVVRSPDGAQRVVVRSPDGAQRVVVRSPDGAQRVVVRSPDGAQRVVVRSPDGAQRVVVRSPDGAQRVVVRSPDGAQRVVVRSPDGARRVVGVQAMALPISSLKDIWAAGL</sequence>
<protein>
    <submittedName>
        <fullName evidence="1">Uncharacterized protein</fullName>
    </submittedName>
</protein>